<reference evidence="4" key="1">
    <citation type="journal article" date="2012" name="Nat. Genet.">
        <title>Lifestyle transitions in plant pathogenic Colletotrichum fungi deciphered by genome and transcriptome analyses.</title>
        <authorList>
            <person name="O'Connell R.J."/>
            <person name="Thon M.R."/>
            <person name="Hacquard S."/>
            <person name="Amyotte S.G."/>
            <person name="Kleemann J."/>
            <person name="Torres M.F."/>
            <person name="Damm U."/>
            <person name="Buiate E.A."/>
            <person name="Epstein L."/>
            <person name="Alkan N."/>
            <person name="Altmueller J."/>
            <person name="Alvarado-Balderrama L."/>
            <person name="Bauser C.A."/>
            <person name="Becker C."/>
            <person name="Birren B.W."/>
            <person name="Chen Z."/>
            <person name="Choi J."/>
            <person name="Crouch J.A."/>
            <person name="Duvick J.P."/>
            <person name="Farman M.A."/>
            <person name="Gan P."/>
            <person name="Heiman D."/>
            <person name="Henrissat B."/>
            <person name="Howard R.J."/>
            <person name="Kabbage M."/>
            <person name="Koch C."/>
            <person name="Kracher B."/>
            <person name="Kubo Y."/>
            <person name="Law A.D."/>
            <person name="Lebrun M.-H."/>
            <person name="Lee Y.-H."/>
            <person name="Miyara I."/>
            <person name="Moore N."/>
            <person name="Neumann U."/>
            <person name="Nordstroem K."/>
            <person name="Panaccione D.G."/>
            <person name="Panstruga R."/>
            <person name="Place M."/>
            <person name="Proctor R.H."/>
            <person name="Prusky D."/>
            <person name="Rech G."/>
            <person name="Reinhardt R."/>
            <person name="Rollins J.A."/>
            <person name="Rounsley S."/>
            <person name="Schardl C.L."/>
            <person name="Schwartz D.C."/>
            <person name="Shenoy N."/>
            <person name="Shirasu K."/>
            <person name="Sikhakolli U.R."/>
            <person name="Stueber K."/>
            <person name="Sukno S.A."/>
            <person name="Sweigard J.A."/>
            <person name="Takano Y."/>
            <person name="Takahara H."/>
            <person name="Trail F."/>
            <person name="van der Does H.C."/>
            <person name="Voll L.M."/>
            <person name="Will I."/>
            <person name="Young S."/>
            <person name="Zeng Q."/>
            <person name="Zhang J."/>
            <person name="Zhou S."/>
            <person name="Dickman M.B."/>
            <person name="Schulze-Lefert P."/>
            <person name="Ver Loren van Themaat E."/>
            <person name="Ma L.-J."/>
            <person name="Vaillancourt L.J."/>
        </authorList>
    </citation>
    <scope>NUCLEOTIDE SEQUENCE [LARGE SCALE GENOMIC DNA]</scope>
    <source>
        <strain evidence="4">M1.001 / M2 / FGSC 10212</strain>
    </source>
</reference>
<dbReference type="VEuPathDB" id="FungiDB:GLRG_11062"/>
<dbReference type="PANTHER" id="PTHR37784:SF2">
    <property type="entry name" value="HIGH-OSMOLARITY-INDUCED TRANSCRIPTION PROTEIN 1"/>
    <property type="match status" value="1"/>
</dbReference>
<name>E3QYD3_COLGM</name>
<dbReference type="GO" id="GO:0060963">
    <property type="term" value="P:positive regulation of ribosomal protein gene transcription by RNA polymerase II"/>
    <property type="evidence" value="ECO:0007669"/>
    <property type="project" value="TreeGrafter"/>
</dbReference>
<sequence>MTEPTADAGAKESPQPPTRTQAAPLNPYEDPKYFSTLTVFDKDGKRRPIFQFHQHPVTVEEQWAEFRHGLHGQPPVEQLETLYRAKWRNSTYGRSWFTRRKAFWDRMKEMLAEGRTEGQALEAMRRRAEGGGVPSLIAQLCRERGHGSRPDRRRNRPRLPGHNRGTGGGCDEDVDRGRESDECSETGRSSPLKLRKRVRVSVAGKEQGNDEV</sequence>
<gene>
    <name evidence="3" type="ORF">GLRG_11062</name>
</gene>
<dbReference type="STRING" id="645133.E3QYD3"/>
<protein>
    <recommendedName>
        <fullName evidence="2">Transcription activator GCR1-like domain-containing protein</fullName>
    </recommendedName>
</protein>
<dbReference type="InterPro" id="IPR052146">
    <property type="entry name" value="HOT1"/>
</dbReference>
<evidence type="ECO:0000313" key="3">
    <source>
        <dbReference type="EMBL" id="EFQ35871.1"/>
    </source>
</evidence>
<accession>E3QYD3</accession>
<dbReference type="GeneID" id="24416427"/>
<dbReference type="EMBL" id="GG697402">
    <property type="protein sequence ID" value="EFQ35871.1"/>
    <property type="molecule type" value="Genomic_DNA"/>
</dbReference>
<feature type="compositionally biased region" description="Basic residues" evidence="1">
    <location>
        <begin position="151"/>
        <end position="161"/>
    </location>
</feature>
<evidence type="ECO:0000259" key="2">
    <source>
        <dbReference type="Pfam" id="PF12550"/>
    </source>
</evidence>
<evidence type="ECO:0000313" key="4">
    <source>
        <dbReference type="Proteomes" id="UP000008782"/>
    </source>
</evidence>
<dbReference type="InterPro" id="IPR022210">
    <property type="entry name" value="TF_GCR1-like"/>
</dbReference>
<evidence type="ECO:0000256" key="1">
    <source>
        <dbReference type="SAM" id="MobiDB-lite"/>
    </source>
</evidence>
<dbReference type="Pfam" id="PF12550">
    <property type="entry name" value="GCR1_C"/>
    <property type="match status" value="1"/>
</dbReference>
<feature type="region of interest" description="Disordered" evidence="1">
    <location>
        <begin position="1"/>
        <end position="30"/>
    </location>
</feature>
<dbReference type="AlphaFoldDB" id="E3QYD3"/>
<dbReference type="RefSeq" id="XP_008099891.1">
    <property type="nucleotide sequence ID" value="XM_008101700.1"/>
</dbReference>
<dbReference type="GO" id="GO:0000981">
    <property type="term" value="F:DNA-binding transcription factor activity, RNA polymerase II-specific"/>
    <property type="evidence" value="ECO:0007669"/>
    <property type="project" value="TreeGrafter"/>
</dbReference>
<dbReference type="eggNOG" id="KOG2710">
    <property type="taxonomic scope" value="Eukaryota"/>
</dbReference>
<keyword evidence="4" id="KW-1185">Reference proteome</keyword>
<organism evidence="4">
    <name type="scientific">Colletotrichum graminicola (strain M1.001 / M2 / FGSC 10212)</name>
    <name type="common">Maize anthracnose fungus</name>
    <name type="synonym">Glomerella graminicola</name>
    <dbReference type="NCBI Taxonomy" id="645133"/>
    <lineage>
        <taxon>Eukaryota</taxon>
        <taxon>Fungi</taxon>
        <taxon>Dikarya</taxon>
        <taxon>Ascomycota</taxon>
        <taxon>Pezizomycotina</taxon>
        <taxon>Sordariomycetes</taxon>
        <taxon>Hypocreomycetidae</taxon>
        <taxon>Glomerellales</taxon>
        <taxon>Glomerellaceae</taxon>
        <taxon>Colletotrichum</taxon>
        <taxon>Colletotrichum graminicola species complex</taxon>
    </lineage>
</organism>
<dbReference type="PANTHER" id="PTHR37784">
    <property type="entry name" value="PROTEIN MSN1"/>
    <property type="match status" value="1"/>
</dbReference>
<proteinExistence type="predicted"/>
<feature type="domain" description="Transcription activator GCR1-like" evidence="2">
    <location>
        <begin position="50"/>
        <end position="125"/>
    </location>
</feature>
<feature type="region of interest" description="Disordered" evidence="1">
    <location>
        <begin position="142"/>
        <end position="212"/>
    </location>
</feature>
<dbReference type="Proteomes" id="UP000008782">
    <property type="component" value="Unassembled WGS sequence"/>
</dbReference>
<dbReference type="GO" id="GO:0000978">
    <property type="term" value="F:RNA polymerase II cis-regulatory region sequence-specific DNA binding"/>
    <property type="evidence" value="ECO:0007669"/>
    <property type="project" value="TreeGrafter"/>
</dbReference>
<dbReference type="HOGENOM" id="CLU_1299612_0_0_1"/>
<dbReference type="OrthoDB" id="428577at2759"/>